<dbReference type="EMBL" id="QGMZ01000015">
    <property type="protein sequence ID" value="PWR74884.1"/>
    <property type="molecule type" value="Genomic_DNA"/>
</dbReference>
<proteinExistence type="predicted"/>
<keyword evidence="2" id="KW-1185">Reference proteome</keyword>
<gene>
    <name evidence="1" type="ORF">DLD82_08185</name>
</gene>
<protein>
    <submittedName>
        <fullName evidence="1">Uncharacterized protein</fullName>
    </submittedName>
</protein>
<accession>A0A2V2N408</accession>
<name>A0A2V2N408_9EURY</name>
<dbReference type="OrthoDB" id="114287at2157"/>
<evidence type="ECO:0000313" key="2">
    <source>
        <dbReference type="Proteomes" id="UP000245934"/>
    </source>
</evidence>
<dbReference type="Proteomes" id="UP000245934">
    <property type="component" value="Unassembled WGS sequence"/>
</dbReference>
<reference evidence="1 2" key="1">
    <citation type="submission" date="2018-05" db="EMBL/GenBank/DDBJ databases">
        <title>Draft genome of Methanospirillum stamsii Pt1.</title>
        <authorList>
            <person name="Dueholm M.S."/>
            <person name="Nielsen P.H."/>
            <person name="Bakmann L.F."/>
            <person name="Otzen D.E."/>
        </authorList>
    </citation>
    <scope>NUCLEOTIDE SEQUENCE [LARGE SCALE GENOMIC DNA]</scope>
    <source>
        <strain evidence="1 2">Pt1</strain>
    </source>
</reference>
<dbReference type="GeneID" id="97610519"/>
<dbReference type="RefSeq" id="WP_109940646.1">
    <property type="nucleotide sequence ID" value="NZ_CP176366.1"/>
</dbReference>
<dbReference type="AlphaFoldDB" id="A0A2V2N408"/>
<sequence>MKIFVRERQKVGAGVKQPKYRIVAVTGGQIQIVATHFRKTELEMIAAEVGAEIVWLSPVPDDQKKKH</sequence>
<comment type="caution">
    <text evidence="1">The sequence shown here is derived from an EMBL/GenBank/DDBJ whole genome shotgun (WGS) entry which is preliminary data.</text>
</comment>
<organism evidence="1 2">
    <name type="scientific">Methanospirillum stamsii</name>
    <dbReference type="NCBI Taxonomy" id="1277351"/>
    <lineage>
        <taxon>Archaea</taxon>
        <taxon>Methanobacteriati</taxon>
        <taxon>Methanobacteriota</taxon>
        <taxon>Stenosarchaea group</taxon>
        <taxon>Methanomicrobia</taxon>
        <taxon>Methanomicrobiales</taxon>
        <taxon>Methanospirillaceae</taxon>
        <taxon>Methanospirillum</taxon>
    </lineage>
</organism>
<evidence type="ECO:0000313" key="1">
    <source>
        <dbReference type="EMBL" id="PWR74884.1"/>
    </source>
</evidence>